<evidence type="ECO:0000313" key="3">
    <source>
        <dbReference type="EMBL" id="MCG4745949.1"/>
    </source>
</evidence>
<dbReference type="InterPro" id="IPR020904">
    <property type="entry name" value="Sc_DH/Rdtase_CS"/>
</dbReference>
<dbReference type="FunFam" id="3.40.50.720:FF:000084">
    <property type="entry name" value="Short-chain dehydrogenase reductase"/>
    <property type="match status" value="1"/>
</dbReference>
<reference evidence="3" key="3">
    <citation type="submission" date="2022-01" db="EMBL/GenBank/DDBJ databases">
        <title>Collection of gut derived symbiotic bacterial strains cultured from healthy donors.</title>
        <authorList>
            <person name="Lin H."/>
            <person name="Kohout C."/>
            <person name="Waligurski E."/>
            <person name="Pamer E.G."/>
        </authorList>
    </citation>
    <scope>NUCLEOTIDE SEQUENCE</scope>
    <source>
        <strain evidence="3">DFI.6.55</strain>
    </source>
</reference>
<dbReference type="NCBIfam" id="NF009386">
    <property type="entry name" value="PRK12745.1"/>
    <property type="match status" value="1"/>
</dbReference>
<organism evidence="3 6">
    <name type="scientific">Enterocloster aldenensis</name>
    <dbReference type="NCBI Taxonomy" id="358742"/>
    <lineage>
        <taxon>Bacteria</taxon>
        <taxon>Bacillati</taxon>
        <taxon>Bacillota</taxon>
        <taxon>Clostridia</taxon>
        <taxon>Lachnospirales</taxon>
        <taxon>Lachnospiraceae</taxon>
        <taxon>Enterocloster</taxon>
    </lineage>
</organism>
<dbReference type="Proteomes" id="UP000669239">
    <property type="component" value="Unassembled WGS sequence"/>
</dbReference>
<evidence type="ECO:0000313" key="5">
    <source>
        <dbReference type="Proteomes" id="UP000669239"/>
    </source>
</evidence>
<dbReference type="Proteomes" id="UP001299608">
    <property type="component" value="Unassembled WGS sequence"/>
</dbReference>
<dbReference type="InterPro" id="IPR002347">
    <property type="entry name" value="SDR_fam"/>
</dbReference>
<keyword evidence="5" id="KW-1185">Reference proteome</keyword>
<dbReference type="RefSeq" id="WP_117555662.1">
    <property type="nucleotide sequence ID" value="NZ_JAAITT010000006.1"/>
</dbReference>
<dbReference type="PANTHER" id="PTHR42760">
    <property type="entry name" value="SHORT-CHAIN DEHYDROGENASES/REDUCTASES FAMILY MEMBER"/>
    <property type="match status" value="1"/>
</dbReference>
<keyword evidence="2" id="KW-0560">Oxidoreductase</keyword>
<dbReference type="AlphaFoldDB" id="A0AAX1SPD2"/>
<dbReference type="Gene3D" id="3.40.50.720">
    <property type="entry name" value="NAD(P)-binding Rossmann-like Domain"/>
    <property type="match status" value="1"/>
</dbReference>
<dbReference type="EMBL" id="JAAITT010000006">
    <property type="protein sequence ID" value="NSJ48160.1"/>
    <property type="molecule type" value="Genomic_DNA"/>
</dbReference>
<dbReference type="Pfam" id="PF13561">
    <property type="entry name" value="adh_short_C2"/>
    <property type="match status" value="1"/>
</dbReference>
<dbReference type="GO" id="GO:0016616">
    <property type="term" value="F:oxidoreductase activity, acting on the CH-OH group of donors, NAD or NADP as acceptor"/>
    <property type="evidence" value="ECO:0007669"/>
    <property type="project" value="TreeGrafter"/>
</dbReference>
<evidence type="ECO:0000256" key="1">
    <source>
        <dbReference type="ARBA" id="ARBA00006484"/>
    </source>
</evidence>
<dbReference type="PROSITE" id="PS00061">
    <property type="entry name" value="ADH_SHORT"/>
    <property type="match status" value="1"/>
</dbReference>
<accession>A0AAX1SPD2</accession>
<comment type="caution">
    <text evidence="3">The sequence shown here is derived from an EMBL/GenBank/DDBJ whole genome shotgun (WGS) entry which is preliminary data.</text>
</comment>
<sequence>MNKIAIITGGSRGIGYGIARKLVEDGYTAAILDINGLAAYQENFDELKAMNPDCIYYQGDITDRKVREDFVALVVKRFGRIDVLVNNAGVAPKVRTDILEMTEESFDYVVGTNLRGTMFMTQLAANQMLCQPWEGEKRGTIINVGSASSTVSSPNRAEYCMSKAGLSMLTTVYADRLAGEGILVHEVRPGVIDTDMTKVVHDKYSRMIEEGQFPIKRWGYPEDIGNVVSLMCSEKFVYTTGNYIDVDGGFHIRRM</sequence>
<dbReference type="PRINTS" id="PR00081">
    <property type="entry name" value="GDHRDH"/>
</dbReference>
<dbReference type="GO" id="GO:0006633">
    <property type="term" value="P:fatty acid biosynthetic process"/>
    <property type="evidence" value="ECO:0007669"/>
    <property type="project" value="TreeGrafter"/>
</dbReference>
<comment type="similarity">
    <text evidence="1">Belongs to the short-chain dehydrogenases/reductases (SDR) family.</text>
</comment>
<gene>
    <name evidence="4" type="ORF">G5B36_05545</name>
    <name evidence="3" type="ORF">L0N08_11040</name>
</gene>
<dbReference type="PANTHER" id="PTHR42760:SF133">
    <property type="entry name" value="3-OXOACYL-[ACYL-CARRIER-PROTEIN] REDUCTASE"/>
    <property type="match status" value="1"/>
</dbReference>
<dbReference type="GO" id="GO:0048038">
    <property type="term" value="F:quinone binding"/>
    <property type="evidence" value="ECO:0007669"/>
    <property type="project" value="TreeGrafter"/>
</dbReference>
<dbReference type="SUPFAM" id="SSF51735">
    <property type="entry name" value="NAD(P)-binding Rossmann-fold domains"/>
    <property type="match status" value="1"/>
</dbReference>
<evidence type="ECO:0000313" key="6">
    <source>
        <dbReference type="Proteomes" id="UP001299608"/>
    </source>
</evidence>
<evidence type="ECO:0000256" key="2">
    <source>
        <dbReference type="ARBA" id="ARBA00023002"/>
    </source>
</evidence>
<proteinExistence type="inferred from homology"/>
<protein>
    <submittedName>
        <fullName evidence="3">3-ketoacyl-ACP reductase</fullName>
    </submittedName>
</protein>
<dbReference type="PRINTS" id="PR00080">
    <property type="entry name" value="SDRFAMILY"/>
</dbReference>
<dbReference type="GO" id="GO:0008206">
    <property type="term" value="P:bile acid metabolic process"/>
    <property type="evidence" value="ECO:0007669"/>
    <property type="project" value="UniProtKB-ARBA"/>
</dbReference>
<reference evidence="4" key="2">
    <citation type="submission" date="2020-02" db="EMBL/GenBank/DDBJ databases">
        <authorList>
            <person name="Littmann E."/>
            <person name="Sorbara M."/>
        </authorList>
    </citation>
    <scope>NUCLEOTIDE SEQUENCE</scope>
    <source>
        <strain evidence="4">MSK.1.17</strain>
    </source>
</reference>
<evidence type="ECO:0000313" key="4">
    <source>
        <dbReference type="EMBL" id="NSJ48160.1"/>
    </source>
</evidence>
<dbReference type="InterPro" id="IPR036291">
    <property type="entry name" value="NAD(P)-bd_dom_sf"/>
</dbReference>
<dbReference type="EMBL" id="JAKNGE010000011">
    <property type="protein sequence ID" value="MCG4745949.1"/>
    <property type="molecule type" value="Genomic_DNA"/>
</dbReference>
<reference evidence="4 5" key="1">
    <citation type="journal article" date="2020" name="Cell Host Microbe">
        <title>Functional and Genomic Variation between Human-Derived Isolates of Lachnospiraceae Reveals Inter- and Intra-Species Diversity.</title>
        <authorList>
            <person name="Sorbara M.T."/>
            <person name="Littmann E.R."/>
            <person name="Fontana E."/>
            <person name="Moody T.U."/>
            <person name="Kohout C.E."/>
            <person name="Gjonbalaj M."/>
            <person name="Eaton V."/>
            <person name="Seok R."/>
            <person name="Leiner I.M."/>
            <person name="Pamer E.G."/>
        </authorList>
    </citation>
    <scope>NUCLEOTIDE SEQUENCE [LARGE SCALE GENOMIC DNA]</scope>
    <source>
        <strain evidence="4 5">MSK.1.17</strain>
    </source>
</reference>
<name>A0AAX1SPD2_9FIRM</name>